<dbReference type="Proteomes" id="UP001358417">
    <property type="component" value="Unassembled WGS sequence"/>
</dbReference>
<dbReference type="EMBL" id="JAVRRD010000028">
    <property type="protein sequence ID" value="KAK5046860.1"/>
    <property type="molecule type" value="Genomic_DNA"/>
</dbReference>
<keyword evidence="4" id="KW-1185">Reference proteome</keyword>
<dbReference type="PANTHER" id="PTHR43283">
    <property type="entry name" value="BETA-LACTAMASE-RELATED"/>
    <property type="match status" value="1"/>
</dbReference>
<evidence type="ECO:0000259" key="2">
    <source>
        <dbReference type="Pfam" id="PF00144"/>
    </source>
</evidence>
<accession>A0AAV9MYT4</accession>
<dbReference type="InterPro" id="IPR001466">
    <property type="entry name" value="Beta-lactam-related"/>
</dbReference>
<proteinExistence type="predicted"/>
<name>A0AAV9MYT4_9EURO</name>
<dbReference type="Pfam" id="PF00144">
    <property type="entry name" value="Beta-lactamase"/>
    <property type="match status" value="1"/>
</dbReference>
<dbReference type="Gene3D" id="3.40.710.10">
    <property type="entry name" value="DD-peptidase/beta-lactamase superfamily"/>
    <property type="match status" value="1"/>
</dbReference>
<dbReference type="RefSeq" id="XP_064702433.1">
    <property type="nucleotide sequence ID" value="XM_064850767.1"/>
</dbReference>
<sequence length="407" mass="44640">MTLESEINSLLQDATEAKRVPGIAAIALDKQGNVLYKGAYGSARDINDASTPNMTTSTPILAWSLTKLVTSIAALQLLETGQLSSLDDPVEKYVAHFAEIQALDGWTSDGEPICRAPRTKVTVRHLLTHTSGLGYDFLNEDVKKWYAWRERTQGIKRTGRKVDDFKAPFTFEAGTKWEYGMNTDWVGLVVQAITGLDLDDYFLKNIFQPLGLTKTGGDWRVGAAETVNHFRGADGSLSPIPPQPKEESSPGDFRSPGGHYLVSTAEEYAQILLVVLNGGTHPTSNVQILKPETVQEYLYTDQIPQIIGPEGSKYVGVIKTTIPSISDSGELLPGVRKGWTAGLMYNIDDNPGGRKAGSGAWAGLSNHYYWVDPASGKLGLVMTSIFPFMDKEVLNLFDRFEKVVYKS</sequence>
<feature type="domain" description="Beta-lactamase-related" evidence="2">
    <location>
        <begin position="8"/>
        <end position="388"/>
    </location>
</feature>
<evidence type="ECO:0000256" key="1">
    <source>
        <dbReference type="SAM" id="MobiDB-lite"/>
    </source>
</evidence>
<reference evidence="3 4" key="1">
    <citation type="submission" date="2023-08" db="EMBL/GenBank/DDBJ databases">
        <title>Black Yeasts Isolated from many extreme environments.</title>
        <authorList>
            <person name="Coleine C."/>
            <person name="Stajich J.E."/>
            <person name="Selbmann L."/>
        </authorList>
    </citation>
    <scope>NUCLEOTIDE SEQUENCE [LARGE SCALE GENOMIC DNA]</scope>
    <source>
        <strain evidence="3 4">CCFEE 5792</strain>
    </source>
</reference>
<dbReference type="InterPro" id="IPR050789">
    <property type="entry name" value="Diverse_Enzym_Activities"/>
</dbReference>
<dbReference type="InterPro" id="IPR012338">
    <property type="entry name" value="Beta-lactam/transpept-like"/>
</dbReference>
<evidence type="ECO:0000313" key="4">
    <source>
        <dbReference type="Proteomes" id="UP001358417"/>
    </source>
</evidence>
<gene>
    <name evidence="3" type="ORF">LTR84_007214</name>
</gene>
<organism evidence="3 4">
    <name type="scientific">Exophiala bonariae</name>
    <dbReference type="NCBI Taxonomy" id="1690606"/>
    <lineage>
        <taxon>Eukaryota</taxon>
        <taxon>Fungi</taxon>
        <taxon>Dikarya</taxon>
        <taxon>Ascomycota</taxon>
        <taxon>Pezizomycotina</taxon>
        <taxon>Eurotiomycetes</taxon>
        <taxon>Chaetothyriomycetidae</taxon>
        <taxon>Chaetothyriales</taxon>
        <taxon>Herpotrichiellaceae</taxon>
        <taxon>Exophiala</taxon>
    </lineage>
</organism>
<dbReference type="GeneID" id="89975380"/>
<dbReference type="AlphaFoldDB" id="A0AAV9MYT4"/>
<evidence type="ECO:0000313" key="3">
    <source>
        <dbReference type="EMBL" id="KAK5046860.1"/>
    </source>
</evidence>
<feature type="region of interest" description="Disordered" evidence="1">
    <location>
        <begin position="232"/>
        <end position="255"/>
    </location>
</feature>
<comment type="caution">
    <text evidence="3">The sequence shown here is derived from an EMBL/GenBank/DDBJ whole genome shotgun (WGS) entry which is preliminary data.</text>
</comment>
<protein>
    <recommendedName>
        <fullName evidence="2">Beta-lactamase-related domain-containing protein</fullName>
    </recommendedName>
</protein>
<dbReference type="PANTHER" id="PTHR43283:SF3">
    <property type="entry name" value="BETA-LACTAMASE FAMILY PROTEIN (AFU_ORTHOLOGUE AFUA_5G07500)"/>
    <property type="match status" value="1"/>
</dbReference>
<dbReference type="SUPFAM" id="SSF56601">
    <property type="entry name" value="beta-lactamase/transpeptidase-like"/>
    <property type="match status" value="1"/>
</dbReference>